<dbReference type="KEGG" id="pco:PHACADRAFT_255525"/>
<reference evidence="2 3" key="1">
    <citation type="journal article" date="2012" name="BMC Genomics">
        <title>Comparative genomics of the white-rot fungi, Phanerochaete carnosa and P. chrysosporium, to elucidate the genetic basis of the distinct wood types they colonize.</title>
        <authorList>
            <person name="Suzuki H."/>
            <person name="MacDonald J."/>
            <person name="Syed K."/>
            <person name="Salamov A."/>
            <person name="Hori C."/>
            <person name="Aerts A."/>
            <person name="Henrissat B."/>
            <person name="Wiebenga A."/>
            <person name="vanKuyk P.A."/>
            <person name="Barry K."/>
            <person name="Lindquist E."/>
            <person name="LaButti K."/>
            <person name="Lapidus A."/>
            <person name="Lucas S."/>
            <person name="Coutinho P."/>
            <person name="Gong Y."/>
            <person name="Samejima M."/>
            <person name="Mahadevan R."/>
            <person name="Abou-Zaid M."/>
            <person name="de Vries R.P."/>
            <person name="Igarashi K."/>
            <person name="Yadav J.S."/>
            <person name="Grigoriev I.V."/>
            <person name="Master E.R."/>
        </authorList>
    </citation>
    <scope>NUCLEOTIDE SEQUENCE [LARGE SCALE GENOMIC DNA]</scope>
    <source>
        <strain evidence="2 3">HHB-10118-sp</strain>
    </source>
</reference>
<proteinExistence type="predicted"/>
<dbReference type="RefSeq" id="XP_007395467.1">
    <property type="nucleotide sequence ID" value="XM_007395405.1"/>
</dbReference>
<name>K5W817_PHACS</name>
<keyword evidence="3" id="KW-1185">Reference proteome</keyword>
<dbReference type="GeneID" id="18916324"/>
<sequence>MLLDARHLRLERGARRRAIAMDQMVHHQQNWLAHHRAGRPGSATLRRMLLAVACPRPARGSPEVSGFQASTDAQPSQSIAGFFGGLPSATQGRAFASSVEPVTHLHKQAFYVTKTPEHTEESVSLADCHETSSDAPPEKEQPSRNHPWTLTHAFYGVMGGFALKTSIGGEERRLALPLSGLRFILEFAPDLLPDLTEDEIWNKCRSDALAKALLMLQLLCFCVSCAARLFQSLPLSLLEVTTVAHALCTVMTCIIW</sequence>
<dbReference type="STRING" id="650164.K5W817"/>
<feature type="region of interest" description="Disordered" evidence="1">
    <location>
        <begin position="116"/>
        <end position="145"/>
    </location>
</feature>
<accession>K5W817</accession>
<dbReference type="HOGENOM" id="CLU_1086277_0_0_1"/>
<evidence type="ECO:0000256" key="1">
    <source>
        <dbReference type="SAM" id="MobiDB-lite"/>
    </source>
</evidence>
<dbReference type="PANTHER" id="PTHR35043">
    <property type="entry name" value="TRANSCRIPTION FACTOR DOMAIN-CONTAINING PROTEIN"/>
    <property type="match status" value="1"/>
</dbReference>
<feature type="compositionally biased region" description="Basic and acidic residues" evidence="1">
    <location>
        <begin position="116"/>
        <end position="143"/>
    </location>
</feature>
<dbReference type="Proteomes" id="UP000008370">
    <property type="component" value="Unassembled WGS sequence"/>
</dbReference>
<evidence type="ECO:0000313" key="2">
    <source>
        <dbReference type="EMBL" id="EKM55124.1"/>
    </source>
</evidence>
<evidence type="ECO:0000313" key="3">
    <source>
        <dbReference type="Proteomes" id="UP000008370"/>
    </source>
</evidence>
<dbReference type="AlphaFoldDB" id="K5W817"/>
<protein>
    <submittedName>
        <fullName evidence="2">Uncharacterized protein</fullName>
    </submittedName>
</protein>
<dbReference type="PANTHER" id="PTHR35043:SF9">
    <property type="match status" value="1"/>
</dbReference>
<dbReference type="InParanoid" id="K5W817"/>
<gene>
    <name evidence="2" type="ORF">PHACADRAFT_255525</name>
</gene>
<dbReference type="EMBL" id="JH930472">
    <property type="protein sequence ID" value="EKM55124.1"/>
    <property type="molecule type" value="Genomic_DNA"/>
</dbReference>
<dbReference type="OrthoDB" id="2733714at2759"/>
<organism evidence="2 3">
    <name type="scientific">Phanerochaete carnosa (strain HHB-10118-sp)</name>
    <name type="common">White-rot fungus</name>
    <name type="synonym">Peniophora carnosa</name>
    <dbReference type="NCBI Taxonomy" id="650164"/>
    <lineage>
        <taxon>Eukaryota</taxon>
        <taxon>Fungi</taxon>
        <taxon>Dikarya</taxon>
        <taxon>Basidiomycota</taxon>
        <taxon>Agaricomycotina</taxon>
        <taxon>Agaricomycetes</taxon>
        <taxon>Polyporales</taxon>
        <taxon>Phanerochaetaceae</taxon>
        <taxon>Phanerochaete</taxon>
    </lineage>
</organism>